<comment type="caution">
    <text evidence="1">The sequence shown here is derived from an EMBL/GenBank/DDBJ whole genome shotgun (WGS) entry which is preliminary data.</text>
</comment>
<evidence type="ECO:0000313" key="1">
    <source>
        <dbReference type="EMBL" id="KAK6734837.1"/>
    </source>
</evidence>
<dbReference type="EMBL" id="JAVFWL010000002">
    <property type="protein sequence ID" value="KAK6734837.1"/>
    <property type="molecule type" value="Genomic_DNA"/>
</dbReference>
<proteinExistence type="predicted"/>
<reference evidence="1 2" key="1">
    <citation type="submission" date="2023-08" db="EMBL/GenBank/DDBJ databases">
        <title>A Necator americanus chromosomal reference genome.</title>
        <authorList>
            <person name="Ilik V."/>
            <person name="Petrzelkova K.J."/>
            <person name="Pardy F."/>
            <person name="Fuh T."/>
            <person name="Niatou-Singa F.S."/>
            <person name="Gouil Q."/>
            <person name="Baker L."/>
            <person name="Ritchie M.E."/>
            <person name="Jex A.R."/>
            <person name="Gazzola D."/>
            <person name="Li H."/>
            <person name="Toshio Fujiwara R."/>
            <person name="Zhan B."/>
            <person name="Aroian R.V."/>
            <person name="Pafco B."/>
            <person name="Schwarz E.M."/>
        </authorList>
    </citation>
    <scope>NUCLEOTIDE SEQUENCE [LARGE SCALE GENOMIC DNA]</scope>
    <source>
        <strain evidence="1 2">Aroian</strain>
        <tissue evidence="1">Whole animal</tissue>
    </source>
</reference>
<organism evidence="1 2">
    <name type="scientific">Necator americanus</name>
    <name type="common">Human hookworm</name>
    <dbReference type="NCBI Taxonomy" id="51031"/>
    <lineage>
        <taxon>Eukaryota</taxon>
        <taxon>Metazoa</taxon>
        <taxon>Ecdysozoa</taxon>
        <taxon>Nematoda</taxon>
        <taxon>Chromadorea</taxon>
        <taxon>Rhabditida</taxon>
        <taxon>Rhabditina</taxon>
        <taxon>Rhabditomorpha</taxon>
        <taxon>Strongyloidea</taxon>
        <taxon>Ancylostomatidae</taxon>
        <taxon>Bunostominae</taxon>
        <taxon>Necator</taxon>
    </lineage>
</organism>
<keyword evidence="2" id="KW-1185">Reference proteome</keyword>
<evidence type="ECO:0008006" key="3">
    <source>
        <dbReference type="Google" id="ProtNLM"/>
    </source>
</evidence>
<gene>
    <name evidence="1" type="primary">Necator_chrII.g5974</name>
    <name evidence="1" type="ORF">RB195_018181</name>
</gene>
<evidence type="ECO:0000313" key="2">
    <source>
        <dbReference type="Proteomes" id="UP001303046"/>
    </source>
</evidence>
<name>A0ABR1C8K2_NECAM</name>
<dbReference type="Proteomes" id="UP001303046">
    <property type="component" value="Unassembled WGS sequence"/>
</dbReference>
<accession>A0ABR1C8K2</accession>
<protein>
    <recommendedName>
        <fullName evidence="3">Reverse transcriptase domain-containing protein</fullName>
    </recommendedName>
</protein>
<sequence>MNQRTTAAVGMPAGFTSSFDVETGVRQRAVAGLFLFNLAVDGTMRRTVKQRPADVVLAQCARSSADLGYADDVVKFDSSSLKLQYVIDLVSKLAAAYGQRLCSDKCKQM</sequence>